<keyword evidence="2" id="KW-0472">Membrane</keyword>
<name>A0A6M0RJ71_9CYAN</name>
<keyword evidence="5" id="KW-1185">Reference proteome</keyword>
<evidence type="ECO:0000256" key="1">
    <source>
        <dbReference type="SAM" id="MobiDB-lite"/>
    </source>
</evidence>
<dbReference type="Pfam" id="PF02557">
    <property type="entry name" value="VanY"/>
    <property type="match status" value="1"/>
</dbReference>
<feature type="domain" description="D-alanyl-D-alanine carboxypeptidase-like core" evidence="3">
    <location>
        <begin position="138"/>
        <end position="266"/>
    </location>
</feature>
<keyword evidence="4" id="KW-0121">Carboxypeptidase</keyword>
<dbReference type="AlphaFoldDB" id="A0A6M0RJ71"/>
<dbReference type="Gene3D" id="3.30.1380.10">
    <property type="match status" value="1"/>
</dbReference>
<dbReference type="PANTHER" id="PTHR34385">
    <property type="entry name" value="D-ALANYL-D-ALANINE CARBOXYPEPTIDASE"/>
    <property type="match status" value="1"/>
</dbReference>
<dbReference type="GO" id="GO:0006508">
    <property type="term" value="P:proteolysis"/>
    <property type="evidence" value="ECO:0007669"/>
    <property type="project" value="InterPro"/>
</dbReference>
<dbReference type="InterPro" id="IPR003709">
    <property type="entry name" value="VanY-like_core_dom"/>
</dbReference>
<dbReference type="PANTHER" id="PTHR34385:SF1">
    <property type="entry name" value="PEPTIDOGLYCAN L-ALANYL-D-GLUTAMATE ENDOPEPTIDASE CWLK"/>
    <property type="match status" value="1"/>
</dbReference>
<dbReference type="CDD" id="cd14852">
    <property type="entry name" value="LD-carboxypeptidase"/>
    <property type="match status" value="1"/>
</dbReference>
<evidence type="ECO:0000313" key="4">
    <source>
        <dbReference type="EMBL" id="NEZ56257.1"/>
    </source>
</evidence>
<feature type="compositionally biased region" description="Polar residues" evidence="1">
    <location>
        <begin position="95"/>
        <end position="113"/>
    </location>
</feature>
<dbReference type="InterPro" id="IPR009045">
    <property type="entry name" value="Zn_M74/Hedgehog-like"/>
</dbReference>
<keyword evidence="4" id="KW-0645">Protease</keyword>
<proteinExistence type="predicted"/>
<keyword evidence="2" id="KW-1133">Transmembrane helix</keyword>
<dbReference type="EMBL" id="QXHD01000004">
    <property type="protein sequence ID" value="NEZ56257.1"/>
    <property type="molecule type" value="Genomic_DNA"/>
</dbReference>
<dbReference type="SUPFAM" id="SSF55166">
    <property type="entry name" value="Hedgehog/DD-peptidase"/>
    <property type="match status" value="1"/>
</dbReference>
<accession>A0A6M0RJ71</accession>
<dbReference type="InterPro" id="IPR052179">
    <property type="entry name" value="DD-CPase-like"/>
</dbReference>
<gene>
    <name evidence="4" type="ORF">DXZ20_11365</name>
</gene>
<feature type="region of interest" description="Disordered" evidence="1">
    <location>
        <begin position="95"/>
        <end position="118"/>
    </location>
</feature>
<keyword evidence="4" id="KW-0378">Hydrolase</keyword>
<evidence type="ECO:0000259" key="3">
    <source>
        <dbReference type="Pfam" id="PF02557"/>
    </source>
</evidence>
<protein>
    <submittedName>
        <fullName evidence="4">D-alanyl-D-alanine carboxypeptidase family protein</fullName>
    </submittedName>
</protein>
<dbReference type="InterPro" id="IPR058193">
    <property type="entry name" value="VanY/YodJ_core_dom"/>
</dbReference>
<keyword evidence="2" id="KW-0812">Transmembrane</keyword>
<reference evidence="4 5" key="1">
    <citation type="journal article" date="2020" name="Microb. Ecol.">
        <title>Ecogenomics of the Marine Benthic Filamentous Cyanobacterium Adonisia.</title>
        <authorList>
            <person name="Walter J.M."/>
            <person name="Coutinho F.H."/>
            <person name="Leomil L."/>
            <person name="Hargreaves P.I."/>
            <person name="Campeao M.E."/>
            <person name="Vieira V.V."/>
            <person name="Silva B.S."/>
            <person name="Fistarol G.O."/>
            <person name="Salomon P.S."/>
            <person name="Sawabe T."/>
            <person name="Mino S."/>
            <person name="Hosokawa M."/>
            <person name="Miyashita H."/>
            <person name="Maruyama F."/>
            <person name="van Verk M.C."/>
            <person name="Dutilh B.E."/>
            <person name="Thompson C.C."/>
            <person name="Thompson F.L."/>
        </authorList>
    </citation>
    <scope>NUCLEOTIDE SEQUENCE [LARGE SCALE GENOMIC DNA]</scope>
    <source>
        <strain evidence="4 5">CCMR0081</strain>
    </source>
</reference>
<dbReference type="Proteomes" id="UP000481033">
    <property type="component" value="Unassembled WGS sequence"/>
</dbReference>
<organism evidence="4 5">
    <name type="scientific">Adonisia turfae CCMR0081</name>
    <dbReference type="NCBI Taxonomy" id="2292702"/>
    <lineage>
        <taxon>Bacteria</taxon>
        <taxon>Bacillati</taxon>
        <taxon>Cyanobacteriota</taxon>
        <taxon>Adonisia</taxon>
        <taxon>Adonisia turfae</taxon>
    </lineage>
</organism>
<evidence type="ECO:0000256" key="2">
    <source>
        <dbReference type="SAM" id="Phobius"/>
    </source>
</evidence>
<dbReference type="GO" id="GO:0004180">
    <property type="term" value="F:carboxypeptidase activity"/>
    <property type="evidence" value="ECO:0007669"/>
    <property type="project" value="UniProtKB-KW"/>
</dbReference>
<sequence length="277" mass="30343">MSDPFTDPGKSMANFTDDIPEARRETLMASAEPALANSPANITPWIFLTMAVLGLGSAGFWWLRPSTSLTDAPDIEAPPATTTSSAVAAETPDVTANTPAATPDSNEPGSPNSLLGHRPYDIADATSLTPLSTNAMVRLKPEAAQKVETMITDAKAVGVRLGVISGFRSLEDQQYLFFDLKAERGQTTQTRAEVSAPPGYSEHHTGYAVDFVDLSQPATELNVSFEETPAFRWLKENAAYYGFEMSFTKDNNQNVAYEPWHWRYVGNQESLEMFYQD</sequence>
<evidence type="ECO:0000313" key="5">
    <source>
        <dbReference type="Proteomes" id="UP000481033"/>
    </source>
</evidence>
<comment type="caution">
    <text evidence="4">The sequence shown here is derived from an EMBL/GenBank/DDBJ whole genome shotgun (WGS) entry which is preliminary data.</text>
</comment>
<feature type="transmembrane region" description="Helical" evidence="2">
    <location>
        <begin position="42"/>
        <end position="63"/>
    </location>
</feature>